<feature type="compositionally biased region" description="Acidic residues" evidence="9">
    <location>
        <begin position="389"/>
        <end position="398"/>
    </location>
</feature>
<dbReference type="PANTHER" id="PTHR45626">
    <property type="entry name" value="TRANSCRIPTION TERMINATION FACTOR 2-RELATED"/>
    <property type="match status" value="1"/>
</dbReference>
<keyword evidence="7" id="KW-0067">ATP-binding</keyword>
<dbReference type="KEGG" id="aten:116300305"/>
<evidence type="ECO:0000313" key="12">
    <source>
        <dbReference type="RefSeq" id="XP_031565002.1"/>
    </source>
</evidence>
<evidence type="ECO:0000256" key="1">
    <source>
        <dbReference type="ARBA" id="ARBA00004123"/>
    </source>
</evidence>
<dbReference type="Gene3D" id="3.40.50.10810">
    <property type="entry name" value="Tandem AAA-ATPase domain"/>
    <property type="match status" value="2"/>
</dbReference>
<keyword evidence="3" id="KW-0547">Nucleotide-binding</keyword>
<dbReference type="SMART" id="SM00487">
    <property type="entry name" value="DEXDc"/>
    <property type="match status" value="1"/>
</dbReference>
<evidence type="ECO:0000256" key="3">
    <source>
        <dbReference type="ARBA" id="ARBA00022741"/>
    </source>
</evidence>
<evidence type="ECO:0000256" key="7">
    <source>
        <dbReference type="ARBA" id="ARBA00022840"/>
    </source>
</evidence>
<evidence type="ECO:0000313" key="11">
    <source>
        <dbReference type="Proteomes" id="UP000515163"/>
    </source>
</evidence>
<dbReference type="InterPro" id="IPR038718">
    <property type="entry name" value="SNF2-like_sf"/>
</dbReference>
<dbReference type="GeneID" id="116300305"/>
<dbReference type="InterPro" id="IPR000330">
    <property type="entry name" value="SNF2_N"/>
</dbReference>
<keyword evidence="5" id="KW-0347">Helicase</keyword>
<dbReference type="PROSITE" id="PS51192">
    <property type="entry name" value="HELICASE_ATP_BIND_1"/>
    <property type="match status" value="1"/>
</dbReference>
<feature type="domain" description="Helicase ATP-binding" evidence="10">
    <location>
        <begin position="464"/>
        <end position="625"/>
    </location>
</feature>
<gene>
    <name evidence="12" type="primary">LOC116300305</name>
</gene>
<keyword evidence="11" id="KW-1185">Reference proteome</keyword>
<evidence type="ECO:0000256" key="8">
    <source>
        <dbReference type="ARBA" id="ARBA00023242"/>
    </source>
</evidence>
<evidence type="ECO:0000256" key="5">
    <source>
        <dbReference type="ARBA" id="ARBA00022806"/>
    </source>
</evidence>
<dbReference type="GO" id="GO:0005634">
    <property type="term" value="C:nucleus"/>
    <property type="evidence" value="ECO:0007669"/>
    <property type="project" value="UniProtKB-SubCell"/>
</dbReference>
<dbReference type="Pfam" id="PF00176">
    <property type="entry name" value="SNF2-rel_dom"/>
    <property type="match status" value="1"/>
</dbReference>
<dbReference type="GO" id="GO:0004386">
    <property type="term" value="F:helicase activity"/>
    <property type="evidence" value="ECO:0007669"/>
    <property type="project" value="UniProtKB-KW"/>
</dbReference>
<accession>A0A6P8IE89</accession>
<feature type="compositionally biased region" description="Basic residues" evidence="9">
    <location>
        <begin position="296"/>
        <end position="320"/>
    </location>
</feature>
<feature type="region of interest" description="Disordered" evidence="9">
    <location>
        <begin position="282"/>
        <end position="430"/>
    </location>
</feature>
<comment type="subcellular location">
    <subcellularLocation>
        <location evidence="1">Nucleus</location>
    </subcellularLocation>
</comment>
<feature type="region of interest" description="Disordered" evidence="9">
    <location>
        <begin position="466"/>
        <end position="495"/>
    </location>
</feature>
<dbReference type="InterPro" id="IPR027417">
    <property type="entry name" value="P-loop_NTPase"/>
</dbReference>
<dbReference type="GO" id="GO:0006281">
    <property type="term" value="P:DNA repair"/>
    <property type="evidence" value="ECO:0007669"/>
    <property type="project" value="TreeGrafter"/>
</dbReference>
<keyword evidence="2" id="KW-0479">Metal-binding</keyword>
<evidence type="ECO:0000256" key="2">
    <source>
        <dbReference type="ARBA" id="ARBA00022723"/>
    </source>
</evidence>
<dbReference type="GO" id="GO:0005524">
    <property type="term" value="F:ATP binding"/>
    <property type="evidence" value="ECO:0007669"/>
    <property type="project" value="UniProtKB-KW"/>
</dbReference>
<proteinExistence type="predicted"/>
<keyword evidence="6" id="KW-0862">Zinc</keyword>
<feature type="compositionally biased region" description="Acidic residues" evidence="9">
    <location>
        <begin position="326"/>
        <end position="338"/>
    </location>
</feature>
<dbReference type="PANTHER" id="PTHR45626:SF17">
    <property type="entry name" value="HELICASE-LIKE TRANSCRIPTION FACTOR"/>
    <property type="match status" value="1"/>
</dbReference>
<dbReference type="SMART" id="SM00910">
    <property type="entry name" value="HIRAN"/>
    <property type="match status" value="1"/>
</dbReference>
<sequence length="650" mass="73280">MAFASRNIEIIDSDDDELDHEVCFGEYRGEIVGIRYYSGTVNRGEMVSLNREPHNPYDNNAIRVDNVFGVQVGHIKRTLAMPLASVIDRRLVRLEGTVPYGQNNVYSMPCDLAFWGRPENQEQVIQIMRQYGFILLKAYNNKPAPSKGDYTNYSIPTSIKISQDQMHNELNKLFDKMEEMDKGDKTAAEVEPAEVIKTKLYPHQKQSLAWMITKENNKDLPPFWEERTKNGKKEYFNTATNYATTKRPSCVKGGILADDMGLGKTLQIISLILTNFHDGKPLATLEDSGTGINKTLKQKVRRPSKHSSKKKSTSKKKNKKAVVVESSEDEEMSDDNDNEAIGIENSNKVMIGKTDPDFKPVAEVNVETESTNIRRSARSRKKPAKYTEVDSDVDEEAETVAPSPKKKSKKKQPSIKHVQNTDHPVEEQQQSDCHIILPPLPSFAKDDNSDAKDTSSLSVGAINTCLTTNNSSKQGSSKTGVGSTAGKRKAVPSGGRRPTLVVFPLSVLSSWENELEMHVHPNLINIYTHYGQNKTKDKKFLEEQDIVLTTYQSLSAEFSRGKSPLKEVKWLRVILDEGHLIRNPRAQMTKAAHALDAERRWIVTGTPIQNSMKDLWSIICFLRMEPFLDRQWWVRSIERPISQGDKAALG</sequence>
<evidence type="ECO:0000256" key="6">
    <source>
        <dbReference type="ARBA" id="ARBA00022833"/>
    </source>
</evidence>
<dbReference type="RefSeq" id="XP_031565002.1">
    <property type="nucleotide sequence ID" value="XM_031709142.1"/>
</dbReference>
<dbReference type="GO" id="GO:0008270">
    <property type="term" value="F:zinc ion binding"/>
    <property type="evidence" value="ECO:0007669"/>
    <property type="project" value="InterPro"/>
</dbReference>
<dbReference type="Proteomes" id="UP000515163">
    <property type="component" value="Unplaced"/>
</dbReference>
<dbReference type="GO" id="GO:0016818">
    <property type="term" value="F:hydrolase activity, acting on acid anhydrides, in phosphorus-containing anhydrides"/>
    <property type="evidence" value="ECO:0007669"/>
    <property type="project" value="InterPro"/>
</dbReference>
<keyword evidence="4" id="KW-0378">Hydrolase</keyword>
<evidence type="ECO:0000256" key="9">
    <source>
        <dbReference type="SAM" id="MobiDB-lite"/>
    </source>
</evidence>
<dbReference type="InParanoid" id="A0A6P8IE89"/>
<dbReference type="GO" id="GO:0003676">
    <property type="term" value="F:nucleic acid binding"/>
    <property type="evidence" value="ECO:0007669"/>
    <property type="project" value="InterPro"/>
</dbReference>
<dbReference type="OrthoDB" id="5979605at2759"/>
<dbReference type="InterPro" id="IPR050628">
    <property type="entry name" value="SNF2_RAD54_helicase_TF"/>
</dbReference>
<feature type="compositionally biased region" description="Basic residues" evidence="9">
    <location>
        <begin position="375"/>
        <end position="384"/>
    </location>
</feature>
<evidence type="ECO:0000259" key="10">
    <source>
        <dbReference type="PROSITE" id="PS51192"/>
    </source>
</evidence>
<reference evidence="12" key="1">
    <citation type="submission" date="2025-08" db="UniProtKB">
        <authorList>
            <consortium name="RefSeq"/>
        </authorList>
    </citation>
    <scope>IDENTIFICATION</scope>
    <source>
        <tissue evidence="12">Tentacle</tissue>
    </source>
</reference>
<protein>
    <submittedName>
        <fullName evidence="12">Helicase-like transcription factor isoform X1</fullName>
    </submittedName>
</protein>
<dbReference type="SUPFAM" id="SSF52540">
    <property type="entry name" value="P-loop containing nucleoside triphosphate hydrolases"/>
    <property type="match status" value="1"/>
</dbReference>
<name>A0A6P8IE89_ACTTE</name>
<dbReference type="Gene3D" id="3.30.70.2330">
    <property type="match status" value="1"/>
</dbReference>
<feature type="compositionally biased region" description="Basic residues" evidence="9">
    <location>
        <begin position="404"/>
        <end position="414"/>
    </location>
</feature>
<dbReference type="Pfam" id="PF08797">
    <property type="entry name" value="HIRAN"/>
    <property type="match status" value="1"/>
</dbReference>
<dbReference type="GO" id="GO:0008094">
    <property type="term" value="F:ATP-dependent activity, acting on DNA"/>
    <property type="evidence" value="ECO:0007669"/>
    <property type="project" value="TreeGrafter"/>
</dbReference>
<keyword evidence="8" id="KW-0539">Nucleus</keyword>
<dbReference type="AlphaFoldDB" id="A0A6P8IE89"/>
<feature type="compositionally biased region" description="Polar residues" evidence="9">
    <location>
        <begin position="466"/>
        <end position="482"/>
    </location>
</feature>
<dbReference type="InterPro" id="IPR014905">
    <property type="entry name" value="HIRAN"/>
</dbReference>
<evidence type="ECO:0000256" key="4">
    <source>
        <dbReference type="ARBA" id="ARBA00022801"/>
    </source>
</evidence>
<dbReference type="InterPro" id="IPR014001">
    <property type="entry name" value="Helicase_ATP-bd"/>
</dbReference>
<organism evidence="11 12">
    <name type="scientific">Actinia tenebrosa</name>
    <name type="common">Australian red waratah sea anemone</name>
    <dbReference type="NCBI Taxonomy" id="6105"/>
    <lineage>
        <taxon>Eukaryota</taxon>
        <taxon>Metazoa</taxon>
        <taxon>Cnidaria</taxon>
        <taxon>Anthozoa</taxon>
        <taxon>Hexacorallia</taxon>
        <taxon>Actiniaria</taxon>
        <taxon>Actiniidae</taxon>
        <taxon>Actinia</taxon>
    </lineage>
</organism>